<feature type="domain" description="Transposase Tc1-like" evidence="1">
    <location>
        <begin position="46"/>
        <end position="111"/>
    </location>
</feature>
<name>A0A8C2K2V4_CYPCA</name>
<dbReference type="AlphaFoldDB" id="A0A8C2K2V4"/>
<sequence>GKRRNRSKRQKIENMQFIENCVGRSKTVILHFLIDPEKKSPAMHWRIRRAVREDTGRSSTQIKALTDADCSPITIRRHLREKGLKNRKRLQRPCLLPRYKLARLEFAREHQTWDTESFQRYWHDTEISLEMFSTGHSGGGSIMIWGAFSFNVIMELQVVQGGVNDDRIFIFG</sequence>
<reference evidence="2" key="1">
    <citation type="submission" date="2025-08" db="UniProtKB">
        <authorList>
            <consortium name="Ensembl"/>
        </authorList>
    </citation>
    <scope>IDENTIFICATION</scope>
</reference>
<proteinExistence type="predicted"/>
<dbReference type="Proteomes" id="UP000694701">
    <property type="component" value="Unplaced"/>
</dbReference>
<dbReference type="GO" id="GO:0006313">
    <property type="term" value="P:DNA transposition"/>
    <property type="evidence" value="ECO:0007669"/>
    <property type="project" value="InterPro"/>
</dbReference>
<dbReference type="InterPro" id="IPR036397">
    <property type="entry name" value="RNaseH_sf"/>
</dbReference>
<evidence type="ECO:0000313" key="3">
    <source>
        <dbReference type="Proteomes" id="UP000694701"/>
    </source>
</evidence>
<protein>
    <recommendedName>
        <fullName evidence="1">Transposase Tc1-like domain-containing protein</fullName>
    </recommendedName>
</protein>
<dbReference type="Pfam" id="PF01498">
    <property type="entry name" value="HTH_Tnp_Tc3_2"/>
    <property type="match status" value="1"/>
</dbReference>
<evidence type="ECO:0000259" key="1">
    <source>
        <dbReference type="Pfam" id="PF01498"/>
    </source>
</evidence>
<dbReference type="InterPro" id="IPR002492">
    <property type="entry name" value="Transposase_Tc1-like"/>
</dbReference>
<organism evidence="2 3">
    <name type="scientific">Cyprinus carpio</name>
    <name type="common">Common carp</name>
    <dbReference type="NCBI Taxonomy" id="7962"/>
    <lineage>
        <taxon>Eukaryota</taxon>
        <taxon>Metazoa</taxon>
        <taxon>Chordata</taxon>
        <taxon>Craniata</taxon>
        <taxon>Vertebrata</taxon>
        <taxon>Euteleostomi</taxon>
        <taxon>Actinopterygii</taxon>
        <taxon>Neopterygii</taxon>
        <taxon>Teleostei</taxon>
        <taxon>Ostariophysi</taxon>
        <taxon>Cypriniformes</taxon>
        <taxon>Cyprinidae</taxon>
        <taxon>Cyprininae</taxon>
        <taxon>Cyprinus</taxon>
    </lineage>
</organism>
<dbReference type="GO" id="GO:0015074">
    <property type="term" value="P:DNA integration"/>
    <property type="evidence" value="ECO:0007669"/>
    <property type="project" value="InterPro"/>
</dbReference>
<dbReference type="Gene3D" id="3.30.420.10">
    <property type="entry name" value="Ribonuclease H-like superfamily/Ribonuclease H"/>
    <property type="match status" value="1"/>
</dbReference>
<accession>A0A8C2K2V4</accession>
<dbReference type="Ensembl" id="ENSCCRT00020112901.1">
    <property type="protein sequence ID" value="ENSCCRP00020103339.1"/>
    <property type="gene ID" value="ENSCCRG00020047256.1"/>
</dbReference>
<dbReference type="GO" id="GO:0003677">
    <property type="term" value="F:DNA binding"/>
    <property type="evidence" value="ECO:0007669"/>
    <property type="project" value="InterPro"/>
</dbReference>
<evidence type="ECO:0000313" key="2">
    <source>
        <dbReference type="Ensembl" id="ENSCCRP00020103339.1"/>
    </source>
</evidence>